<sequence length="302" mass="33592">MLTLFSFPPHLPQLQTRKCTRLCKALGGSVCNWNFALLHSDPREVDAITVAPLGPTTDLVLPPHLEHTHSVRFVSRLDVPTLRGWPLRRAEFVFSSAAVNLSRHSRDTVRNRLIQTNLYQFAFRSCLGNLSRQTNFNKSCCLLDVACGSLVPFGCNDFATKLQASGWLLLGLDIILPSTGGPAKEQYIRCGLGGIRDLPLRSGIVDFVVSISFLQWLLVAASTRCHSSLTQRPPIHAFISEMVRILRPVGGHGILQFYPTCPRDLDVVCEALAHASPGLRGCRIRVRPVPQRGQKIFVYFVR</sequence>
<dbReference type="InterPro" id="IPR029063">
    <property type="entry name" value="SAM-dependent_MTases_sf"/>
</dbReference>
<dbReference type="STRING" id="70667.A0A183TG71"/>
<dbReference type="SUPFAM" id="SSF53335">
    <property type="entry name" value="S-adenosyl-L-methionine-dependent methyltransferases"/>
    <property type="match status" value="1"/>
</dbReference>
<dbReference type="Gene3D" id="3.40.50.150">
    <property type="entry name" value="Vaccinia Virus protein VP39"/>
    <property type="match status" value="1"/>
</dbReference>
<dbReference type="AlphaFoldDB" id="A0A183TG71"/>
<organism evidence="3">
    <name type="scientific">Schistocephalus solidus</name>
    <name type="common">Tapeworm</name>
    <dbReference type="NCBI Taxonomy" id="70667"/>
    <lineage>
        <taxon>Eukaryota</taxon>
        <taxon>Metazoa</taxon>
        <taxon>Spiralia</taxon>
        <taxon>Lophotrochozoa</taxon>
        <taxon>Platyhelminthes</taxon>
        <taxon>Cestoda</taxon>
        <taxon>Eucestoda</taxon>
        <taxon>Diphyllobothriidea</taxon>
        <taxon>Diphyllobothriidae</taxon>
        <taxon>Schistocephalus</taxon>
    </lineage>
</organism>
<evidence type="ECO:0000313" key="1">
    <source>
        <dbReference type="EMBL" id="VDM01855.1"/>
    </source>
</evidence>
<evidence type="ECO:0000313" key="3">
    <source>
        <dbReference type="WBParaSite" id="SSLN_0001605501-mRNA-1"/>
    </source>
</evidence>
<accession>A0A183TG71</accession>
<dbReference type="OrthoDB" id="6243683at2759"/>
<dbReference type="Proteomes" id="UP000275846">
    <property type="component" value="Unassembled WGS sequence"/>
</dbReference>
<dbReference type="WBParaSite" id="SSLN_0001605501-mRNA-1">
    <property type="protein sequence ID" value="SSLN_0001605501-mRNA-1"/>
    <property type="gene ID" value="SSLN_0001605501"/>
</dbReference>
<keyword evidence="2" id="KW-1185">Reference proteome</keyword>
<dbReference type="EMBL" id="UYSU01039978">
    <property type="protein sequence ID" value="VDM01855.1"/>
    <property type="molecule type" value="Genomic_DNA"/>
</dbReference>
<name>A0A183TG71_SCHSO</name>
<protein>
    <submittedName>
        <fullName evidence="3">Methyltransf_11 domain-containing protein</fullName>
    </submittedName>
</protein>
<evidence type="ECO:0000313" key="2">
    <source>
        <dbReference type="Proteomes" id="UP000275846"/>
    </source>
</evidence>
<gene>
    <name evidence="1" type="ORF">SSLN_LOCUS15469</name>
</gene>
<proteinExistence type="predicted"/>
<reference evidence="3" key="1">
    <citation type="submission" date="2016-06" db="UniProtKB">
        <authorList>
            <consortium name="WormBaseParasite"/>
        </authorList>
    </citation>
    <scope>IDENTIFICATION</scope>
</reference>
<reference evidence="1 2" key="2">
    <citation type="submission" date="2018-11" db="EMBL/GenBank/DDBJ databases">
        <authorList>
            <consortium name="Pathogen Informatics"/>
        </authorList>
    </citation>
    <scope>NUCLEOTIDE SEQUENCE [LARGE SCALE GENOMIC DNA]</scope>
    <source>
        <strain evidence="1 2">NST_G2</strain>
    </source>
</reference>